<protein>
    <recommendedName>
        <fullName evidence="7 8">4-hydroxy-2-oxovalerate aldolase</fullName>
        <shortName evidence="7">HOA</shortName>
        <ecNumber evidence="7 8">4.1.3.39</ecNumber>
    </recommendedName>
    <alternativeName>
        <fullName evidence="7">4-hydroxy-2-keto-pentanoic acid aldolase</fullName>
    </alternativeName>
    <alternativeName>
        <fullName evidence="7">4-hydroxy-2-oxopentanoate aldolase</fullName>
    </alternativeName>
</protein>
<evidence type="ECO:0000256" key="2">
    <source>
        <dbReference type="ARBA" id="ARBA00022723"/>
    </source>
</evidence>
<keyword evidence="2 7" id="KW-0479">Metal-binding</keyword>
<evidence type="ECO:0000256" key="8">
    <source>
        <dbReference type="NCBIfam" id="TIGR03217"/>
    </source>
</evidence>
<evidence type="ECO:0000256" key="7">
    <source>
        <dbReference type="HAMAP-Rule" id="MF_01656"/>
    </source>
</evidence>
<comment type="catalytic activity">
    <reaction evidence="7">
        <text>(S)-4-hydroxy-2-oxopentanoate = acetaldehyde + pyruvate</text>
        <dbReference type="Rhea" id="RHEA:22624"/>
        <dbReference type="ChEBI" id="CHEBI:15343"/>
        <dbReference type="ChEBI" id="CHEBI:15361"/>
        <dbReference type="ChEBI" id="CHEBI:73143"/>
        <dbReference type="EC" id="4.1.3.39"/>
    </reaction>
</comment>
<organism evidence="10 11">
    <name type="scientific">Effusibacillus lacus</name>
    <dbReference type="NCBI Taxonomy" id="1348429"/>
    <lineage>
        <taxon>Bacteria</taxon>
        <taxon>Bacillati</taxon>
        <taxon>Bacillota</taxon>
        <taxon>Bacilli</taxon>
        <taxon>Bacillales</taxon>
        <taxon>Alicyclobacillaceae</taxon>
        <taxon>Effusibacillus</taxon>
    </lineage>
</organism>
<feature type="binding site" evidence="7">
    <location>
        <position position="196"/>
    </location>
    <ligand>
        <name>substrate</name>
    </ligand>
</feature>
<keyword evidence="11" id="KW-1185">Reference proteome</keyword>
<feature type="binding site" evidence="7">
    <location>
        <begin position="15"/>
        <end position="16"/>
    </location>
    <ligand>
        <name>substrate</name>
    </ligand>
</feature>
<dbReference type="InterPro" id="IPR050073">
    <property type="entry name" value="2-IPM_HCS-like"/>
</dbReference>
<sequence>MTTNRKITLVDVSLRDGSHAVRHQFTSEQVGEVAAALANAKVPVFEVTHGDGLGGSSLQFGFSKEPELNWIRTAVEKAGESSVSVLLLPGVGTQEELRRAREVGASVVRVATHCTEADIAPQHIAMGKELGMTVCGFLMMSHMITSSDLVKQARILEDAGADVVYVVDSAGALLPDQVRDRVRALRESLTCEVGFHGHNNLGLGVANTLVAMEEGASWLDGSLCSLGAGAGNTQLEVLVAVLDRMGVETGVDLYAAMDAAEEVVKPLLPRPIVIDRDALVIGYAGVYSTFLLHARRAAEKFGVESRDILIELGRRKAVGGQEDQIIRVAYELAHQ</sequence>
<dbReference type="HAMAP" id="MF_01656">
    <property type="entry name" value="HOA"/>
    <property type="match status" value="1"/>
</dbReference>
<proteinExistence type="inferred from homology"/>
<feature type="domain" description="Pyruvate carboxyltransferase" evidence="9">
    <location>
        <begin position="7"/>
        <end position="257"/>
    </location>
</feature>
<evidence type="ECO:0000259" key="9">
    <source>
        <dbReference type="PROSITE" id="PS50991"/>
    </source>
</evidence>
<comment type="caution">
    <text evidence="10">The sequence shown here is derived from an EMBL/GenBank/DDBJ whole genome shotgun (WGS) entry which is preliminary data.</text>
</comment>
<dbReference type="Pfam" id="PF07836">
    <property type="entry name" value="DmpG_comm"/>
    <property type="match status" value="1"/>
</dbReference>
<dbReference type="InterPro" id="IPR012425">
    <property type="entry name" value="DmpG_comm"/>
</dbReference>
<feature type="binding site" evidence="7">
    <location>
        <position position="198"/>
    </location>
    <ligand>
        <name>Mn(2+)</name>
        <dbReference type="ChEBI" id="CHEBI:29035"/>
    </ligand>
</feature>
<comment type="similarity">
    <text evidence="1 7">Belongs to the 4-hydroxy-2-oxovalerate aldolase family.</text>
</comment>
<dbReference type="SUPFAM" id="SSF89000">
    <property type="entry name" value="post-HMGL domain-like"/>
    <property type="match status" value="1"/>
</dbReference>
<dbReference type="EC" id="4.1.3.39" evidence="7 8"/>
<feature type="binding site" evidence="7">
    <location>
        <position position="169"/>
    </location>
    <ligand>
        <name>substrate</name>
    </ligand>
</feature>
<evidence type="ECO:0000256" key="1">
    <source>
        <dbReference type="ARBA" id="ARBA00008944"/>
    </source>
</evidence>
<dbReference type="PROSITE" id="PS50991">
    <property type="entry name" value="PYR_CT"/>
    <property type="match status" value="1"/>
</dbReference>
<dbReference type="CDD" id="cd07943">
    <property type="entry name" value="DRE_TIM_HOA"/>
    <property type="match status" value="1"/>
</dbReference>
<dbReference type="PANTHER" id="PTHR10277:SF9">
    <property type="entry name" value="2-ISOPROPYLMALATE SYNTHASE 1, CHLOROPLASTIC-RELATED"/>
    <property type="match status" value="1"/>
</dbReference>
<dbReference type="Gene3D" id="1.10.8.60">
    <property type="match status" value="1"/>
</dbReference>
<dbReference type="NCBIfam" id="NF006049">
    <property type="entry name" value="PRK08195.1"/>
    <property type="match status" value="1"/>
</dbReference>
<dbReference type="OrthoDB" id="9804858at2"/>
<feature type="active site" description="Proton acceptor" evidence="7">
    <location>
        <position position="19"/>
    </location>
</feature>
<dbReference type="GO" id="GO:0030145">
    <property type="term" value="F:manganese ion binding"/>
    <property type="evidence" value="ECO:0007669"/>
    <property type="project" value="UniProtKB-UniRule"/>
</dbReference>
<name>A0A292YQT6_9BACL</name>
<dbReference type="AlphaFoldDB" id="A0A292YQT6"/>
<dbReference type="RefSeq" id="WP_096182991.1">
    <property type="nucleotide sequence ID" value="NZ_BDUF01000086.1"/>
</dbReference>
<evidence type="ECO:0000313" key="10">
    <source>
        <dbReference type="EMBL" id="GAX91271.1"/>
    </source>
</evidence>
<evidence type="ECO:0000313" key="11">
    <source>
        <dbReference type="Proteomes" id="UP000217785"/>
    </source>
</evidence>
<evidence type="ECO:0000256" key="6">
    <source>
        <dbReference type="ARBA" id="ARBA00023518"/>
    </source>
</evidence>
<dbReference type="InterPro" id="IPR035685">
    <property type="entry name" value="DRE_TIM_HOA"/>
</dbReference>
<reference evidence="11" key="1">
    <citation type="submission" date="2017-07" db="EMBL/GenBank/DDBJ databases">
        <title>Draft genome sequence of Effusibacillus lacus strain skLN1.</title>
        <authorList>
            <person name="Watanabe M."/>
            <person name="Kojima H."/>
            <person name="Fukui M."/>
        </authorList>
    </citation>
    <scope>NUCLEOTIDE SEQUENCE [LARGE SCALE GENOMIC DNA]</scope>
    <source>
        <strain evidence="11">skLN1</strain>
    </source>
</reference>
<dbReference type="GO" id="GO:0003852">
    <property type="term" value="F:2-isopropylmalate synthase activity"/>
    <property type="evidence" value="ECO:0007669"/>
    <property type="project" value="TreeGrafter"/>
</dbReference>
<keyword evidence="3 7" id="KW-0058">Aromatic hydrocarbons catabolism</keyword>
<evidence type="ECO:0000256" key="3">
    <source>
        <dbReference type="ARBA" id="ARBA00022797"/>
    </source>
</evidence>
<feature type="binding site" evidence="7">
    <location>
        <position position="196"/>
    </location>
    <ligand>
        <name>Mn(2+)</name>
        <dbReference type="ChEBI" id="CHEBI:29035"/>
    </ligand>
</feature>
<dbReference type="PANTHER" id="PTHR10277">
    <property type="entry name" value="HOMOCITRATE SYNTHASE-RELATED"/>
    <property type="match status" value="1"/>
</dbReference>
<evidence type="ECO:0000256" key="5">
    <source>
        <dbReference type="ARBA" id="ARBA00023239"/>
    </source>
</evidence>
<dbReference type="GO" id="GO:0008701">
    <property type="term" value="F:4-hydroxy-2-oxovalerate aldolase activity"/>
    <property type="evidence" value="ECO:0007669"/>
    <property type="project" value="UniProtKB-UniRule"/>
</dbReference>
<dbReference type="InterPro" id="IPR000891">
    <property type="entry name" value="PYR_CT"/>
</dbReference>
<dbReference type="GO" id="GO:0009098">
    <property type="term" value="P:L-leucine biosynthetic process"/>
    <property type="evidence" value="ECO:0007669"/>
    <property type="project" value="TreeGrafter"/>
</dbReference>
<dbReference type="Pfam" id="PF00682">
    <property type="entry name" value="HMGL-like"/>
    <property type="match status" value="1"/>
</dbReference>
<dbReference type="SUPFAM" id="SSF51569">
    <property type="entry name" value="Aldolase"/>
    <property type="match status" value="1"/>
</dbReference>
<comment type="catalytic activity">
    <reaction evidence="6">
        <text>(S)-4-hydroxy-2-oxohexanoate = propanal + pyruvate</text>
        <dbReference type="Rhea" id="RHEA:36003"/>
        <dbReference type="ChEBI" id="CHEBI:15361"/>
        <dbReference type="ChEBI" id="CHEBI:17153"/>
        <dbReference type="ChEBI" id="CHEBI:73142"/>
        <dbReference type="EC" id="4.1.3.43"/>
    </reaction>
    <physiologicalReaction direction="left-to-right" evidence="6">
        <dbReference type="Rhea" id="RHEA:36004"/>
    </physiologicalReaction>
</comment>
<dbReference type="Gene3D" id="3.20.20.70">
    <property type="entry name" value="Aldolase class I"/>
    <property type="match status" value="1"/>
</dbReference>
<feature type="site" description="Transition state stabilizer" evidence="7">
    <location>
        <position position="15"/>
    </location>
</feature>
<dbReference type="InterPro" id="IPR013785">
    <property type="entry name" value="Aldolase_TIM"/>
</dbReference>
<gene>
    <name evidence="10" type="ORF">EFBL_2937</name>
</gene>
<keyword evidence="5 7" id="KW-0456">Lyase</keyword>
<dbReference type="EMBL" id="BDUF01000086">
    <property type="protein sequence ID" value="GAX91271.1"/>
    <property type="molecule type" value="Genomic_DNA"/>
</dbReference>
<feature type="binding site" evidence="7">
    <location>
        <position position="287"/>
    </location>
    <ligand>
        <name>substrate</name>
    </ligand>
</feature>
<dbReference type="NCBIfam" id="TIGR03217">
    <property type="entry name" value="4OH_2_O_val_ald"/>
    <property type="match status" value="1"/>
</dbReference>
<dbReference type="InterPro" id="IPR017629">
    <property type="entry name" value="4OH_2_O-val_aldolase"/>
</dbReference>
<dbReference type="Proteomes" id="UP000217785">
    <property type="component" value="Unassembled WGS sequence"/>
</dbReference>
<keyword evidence="4 7" id="KW-0464">Manganese</keyword>
<feature type="binding site" evidence="7">
    <location>
        <position position="16"/>
    </location>
    <ligand>
        <name>Mn(2+)</name>
        <dbReference type="ChEBI" id="CHEBI:29035"/>
    </ligand>
</feature>
<evidence type="ECO:0000256" key="4">
    <source>
        <dbReference type="ARBA" id="ARBA00023211"/>
    </source>
</evidence>
<accession>A0A292YQT6</accession>